<keyword evidence="2" id="KW-1185">Reference proteome</keyword>
<comment type="caution">
    <text evidence="1">The sequence shown here is derived from an EMBL/GenBank/DDBJ whole genome shotgun (WGS) entry which is preliminary data.</text>
</comment>
<proteinExistence type="predicted"/>
<reference evidence="1" key="1">
    <citation type="submission" date="2020-11" db="EMBL/GenBank/DDBJ databases">
        <title>Nocardioides sp. nov., isolated from Soil of Cynanchum wilfordii Hemsley rhizosphere.</title>
        <authorList>
            <person name="Lee J.-S."/>
            <person name="Suh M.K."/>
            <person name="Kim J.-S."/>
        </authorList>
    </citation>
    <scope>NUCLEOTIDE SEQUENCE</scope>
    <source>
        <strain evidence="1">KCTC 19275</strain>
    </source>
</reference>
<gene>
    <name evidence="1" type="ORF">ISU07_06735</name>
</gene>
<accession>A0A930VDW5</accession>
<sequence length="64" mass="6669">MNTMHTATMELIPSRIGMSAYGRAFGAVVGADVCVQTTAVVLGATTGRIKGDFPGTSAWRPPSR</sequence>
<dbReference type="RefSeq" id="WP_194705990.1">
    <property type="nucleotide sequence ID" value="NZ_JADKPN010000002.1"/>
</dbReference>
<dbReference type="AlphaFoldDB" id="A0A930VDW5"/>
<organism evidence="1 2">
    <name type="scientific">Nocardioides islandensis</name>
    <dbReference type="NCBI Taxonomy" id="433663"/>
    <lineage>
        <taxon>Bacteria</taxon>
        <taxon>Bacillati</taxon>
        <taxon>Actinomycetota</taxon>
        <taxon>Actinomycetes</taxon>
        <taxon>Propionibacteriales</taxon>
        <taxon>Nocardioidaceae</taxon>
        <taxon>Nocardioides</taxon>
    </lineage>
</organism>
<dbReference type="EMBL" id="JADKPN010000002">
    <property type="protein sequence ID" value="MBF4762817.1"/>
    <property type="molecule type" value="Genomic_DNA"/>
</dbReference>
<name>A0A930VDW5_9ACTN</name>
<evidence type="ECO:0000313" key="1">
    <source>
        <dbReference type="EMBL" id="MBF4762817.1"/>
    </source>
</evidence>
<protein>
    <submittedName>
        <fullName evidence="1">Uncharacterized protein</fullName>
    </submittedName>
</protein>
<evidence type="ECO:0000313" key="2">
    <source>
        <dbReference type="Proteomes" id="UP000640489"/>
    </source>
</evidence>
<dbReference type="Proteomes" id="UP000640489">
    <property type="component" value="Unassembled WGS sequence"/>
</dbReference>